<gene>
    <name evidence="13" type="ORF">BRYFOR_05703</name>
</gene>
<dbReference type="InterPro" id="IPR006483">
    <property type="entry name" value="CRISPR-assoc_Cas3_HD"/>
</dbReference>
<keyword evidence="3" id="KW-0540">Nuclease</keyword>
<dbReference type="EMBL" id="ACCL02000003">
    <property type="protein sequence ID" value="EET62040.1"/>
    <property type="molecule type" value="Genomic_DNA"/>
</dbReference>
<dbReference type="AlphaFoldDB" id="C6LAQ9"/>
<protein>
    <submittedName>
        <fullName evidence="13">CRISPR-associated endonuclease Cas3-HD</fullName>
        <ecNumber evidence="13">3.1.-.-</ecNumber>
    </submittedName>
</protein>
<dbReference type="eggNOG" id="COG1203">
    <property type="taxonomic scope" value="Bacteria"/>
</dbReference>
<dbReference type="SUPFAM" id="SSF52540">
    <property type="entry name" value="P-loop containing nucleoside triphosphate hydrolases"/>
    <property type="match status" value="1"/>
</dbReference>
<reference evidence="13" key="1">
    <citation type="submission" date="2009-07" db="EMBL/GenBank/DDBJ databases">
        <authorList>
            <person name="Weinstock G."/>
            <person name="Sodergren E."/>
            <person name="Clifton S."/>
            <person name="Fulton L."/>
            <person name="Fulton B."/>
            <person name="Courtney L."/>
            <person name="Fronick C."/>
            <person name="Harrison M."/>
            <person name="Strong C."/>
            <person name="Farmer C."/>
            <person name="Delahaunty K."/>
            <person name="Markovic C."/>
            <person name="Hall O."/>
            <person name="Minx P."/>
            <person name="Tomlinson C."/>
            <person name="Mitreva M."/>
            <person name="Nelson J."/>
            <person name="Hou S."/>
            <person name="Wollam A."/>
            <person name="Pepin K.H."/>
            <person name="Johnson M."/>
            <person name="Bhonagiri V."/>
            <person name="Nash W.E."/>
            <person name="Warren W."/>
            <person name="Chinwalla A."/>
            <person name="Mardis E.R."/>
            <person name="Wilson R.K."/>
        </authorList>
    </citation>
    <scope>NUCLEOTIDE SEQUENCE [LARGE SCALE GENOMIC DNA]</scope>
    <source>
        <strain evidence="13">DSM 14469</strain>
    </source>
</reference>
<keyword evidence="6 13" id="KW-0378">Hydrolase</keyword>
<keyword evidence="5" id="KW-0547">Nucleotide-binding</keyword>
<comment type="similarity">
    <text evidence="2">In the central section; belongs to the CRISPR-associated helicase Cas3 family.</text>
</comment>
<dbReference type="InterPro" id="IPR006674">
    <property type="entry name" value="HD_domain"/>
</dbReference>
<keyword evidence="7" id="KW-0347">Helicase</keyword>
<keyword evidence="14" id="KW-1185">Reference proteome</keyword>
<evidence type="ECO:0000256" key="9">
    <source>
        <dbReference type="ARBA" id="ARBA00023118"/>
    </source>
</evidence>
<dbReference type="NCBIfam" id="TIGR01596">
    <property type="entry name" value="cas3_HD"/>
    <property type="match status" value="1"/>
</dbReference>
<dbReference type="InterPro" id="IPR038257">
    <property type="entry name" value="CRISPR-assoc_Cas3_HD_sf"/>
</dbReference>
<keyword evidence="4" id="KW-0479">Metal-binding</keyword>
<dbReference type="GO" id="GO:0004386">
    <property type="term" value="F:helicase activity"/>
    <property type="evidence" value="ECO:0007669"/>
    <property type="project" value="UniProtKB-KW"/>
</dbReference>
<evidence type="ECO:0000256" key="8">
    <source>
        <dbReference type="ARBA" id="ARBA00022840"/>
    </source>
</evidence>
<dbReference type="InterPro" id="IPR054712">
    <property type="entry name" value="Cas3-like_dom"/>
</dbReference>
<organism evidence="13 14">
    <name type="scientific">Marvinbryantia formatexigens DSM 14469</name>
    <dbReference type="NCBI Taxonomy" id="478749"/>
    <lineage>
        <taxon>Bacteria</taxon>
        <taxon>Bacillati</taxon>
        <taxon>Bacillota</taxon>
        <taxon>Clostridia</taxon>
        <taxon>Lachnospirales</taxon>
        <taxon>Lachnospiraceae</taxon>
        <taxon>Marvinbryantia</taxon>
    </lineage>
</organism>
<keyword evidence="13" id="KW-0255">Endonuclease</keyword>
<comment type="caution">
    <text evidence="13">The sequence shown here is derived from an EMBL/GenBank/DDBJ whole genome shotgun (WGS) entry which is preliminary data.</text>
</comment>
<name>C6LAQ9_9FIRM</name>
<dbReference type="InterPro" id="IPR014001">
    <property type="entry name" value="Helicase_ATP-bd"/>
</dbReference>
<evidence type="ECO:0000313" key="14">
    <source>
        <dbReference type="Proteomes" id="UP000005561"/>
    </source>
</evidence>
<evidence type="ECO:0000256" key="6">
    <source>
        <dbReference type="ARBA" id="ARBA00022801"/>
    </source>
</evidence>
<evidence type="ECO:0000256" key="5">
    <source>
        <dbReference type="ARBA" id="ARBA00022741"/>
    </source>
</evidence>
<sequence length="715" mass="82574">MRYLAHINKYGDEQTVKEHLENTAVLCGKFAESFGAYDAGYCCGLLHDIGKYSRKFQQRIRGSEQRVDHATAGAKVCWEKKGMYQFLSYCIAGHHAGLPDTGGSGDISTDGTMTGRMRKKLEDFEAYAEEIKIPMLGNPPFQPVKSENIDFFFSMFIRMLYSCLVDADYLDTESFMNRKEHVREQGETIAVLCDRLEKHISDWLKQEDLSTVNGRRTEILKHCMEMGEADKGLFRLTVPTGGGKTIASLAFALKHAEKHHMERVIYVIPYTSIIEQNAKVFAEILGRENVLENHCNIDYELDEELRPMQLAAENWDKPVIVTTNVQFFESLFSNKSSRCRKLHNMANSVIIFDEAQMLPNDYLKPCIAAMEQLLRYYRSSIVLCTATQPALKNILSEDIDIASIELCPRMEEQFRFFKRVSIHNLERISEDELVHRLETEHQALCILNTRKRAQKIYQQVKGKGVYHLSTTMYPVHRKAILDKIRERLKKQERCIVVSTSLVEAGVDLDFQTVYRQMTGVDSIIQAAGRCNREGKRNADTCFTYIFSLEGREDVPGQRQQTEITESLLYDKRNPDSLDTINRYFKMLYHFKGDNLDKKRIMDKFKKSNFQFATVSKEFTIIEENTKTILITREGEAAEIYEELRQKGFTKGLVRKMGQYCVNLHENDFQKMYAAGMLEEISEDMKQDYFVLRDNEAYTEDMGLTLGVEYGQAVIW</sequence>
<evidence type="ECO:0000259" key="11">
    <source>
        <dbReference type="PROSITE" id="PS51194"/>
    </source>
</evidence>
<dbReference type="InterPro" id="IPR011545">
    <property type="entry name" value="DEAD/DEAH_box_helicase_dom"/>
</dbReference>
<dbReference type="PROSITE" id="PS51192">
    <property type="entry name" value="HELICASE_ATP_BIND_1"/>
    <property type="match status" value="1"/>
</dbReference>
<dbReference type="Gene3D" id="1.10.3210.30">
    <property type="match status" value="1"/>
</dbReference>
<dbReference type="Pfam" id="PF01966">
    <property type="entry name" value="HD"/>
    <property type="match status" value="1"/>
</dbReference>
<evidence type="ECO:0000256" key="1">
    <source>
        <dbReference type="ARBA" id="ARBA00006847"/>
    </source>
</evidence>
<dbReference type="Pfam" id="PF00270">
    <property type="entry name" value="DEAD"/>
    <property type="match status" value="1"/>
</dbReference>
<evidence type="ECO:0000259" key="10">
    <source>
        <dbReference type="PROSITE" id="PS51192"/>
    </source>
</evidence>
<evidence type="ECO:0000256" key="2">
    <source>
        <dbReference type="ARBA" id="ARBA00009046"/>
    </source>
</evidence>
<feature type="domain" description="HD Cas3-type" evidence="12">
    <location>
        <begin position="9"/>
        <end position="170"/>
    </location>
</feature>
<keyword evidence="8" id="KW-0067">ATP-binding</keyword>
<dbReference type="GO" id="GO:0046872">
    <property type="term" value="F:metal ion binding"/>
    <property type="evidence" value="ECO:0007669"/>
    <property type="project" value="UniProtKB-KW"/>
</dbReference>
<comment type="similarity">
    <text evidence="1">In the N-terminal section; belongs to the CRISPR-associated nuclease Cas3-HD family.</text>
</comment>
<dbReference type="InterPro" id="IPR006474">
    <property type="entry name" value="Helicase_Cas3_CRISPR-ass_core"/>
</dbReference>
<dbReference type="STRING" id="168384.SAMN05660368_03887"/>
<dbReference type="PANTHER" id="PTHR24031">
    <property type="entry name" value="RNA HELICASE"/>
    <property type="match status" value="1"/>
</dbReference>
<evidence type="ECO:0000256" key="7">
    <source>
        <dbReference type="ARBA" id="ARBA00022806"/>
    </source>
</evidence>
<proteinExistence type="inferred from homology"/>
<dbReference type="CDD" id="cd17930">
    <property type="entry name" value="DEXHc_cas3"/>
    <property type="match status" value="1"/>
</dbReference>
<feature type="domain" description="Helicase C-terminal" evidence="11">
    <location>
        <begin position="429"/>
        <end position="575"/>
    </location>
</feature>
<dbReference type="RefSeq" id="WP_006860501.1">
    <property type="nucleotide sequence ID" value="NZ_ACCL02000003.1"/>
</dbReference>
<dbReference type="InterPro" id="IPR001650">
    <property type="entry name" value="Helicase_C-like"/>
</dbReference>
<dbReference type="EC" id="3.1.-.-" evidence="13"/>
<evidence type="ECO:0000259" key="12">
    <source>
        <dbReference type="PROSITE" id="PS51643"/>
    </source>
</evidence>
<dbReference type="NCBIfam" id="TIGR01587">
    <property type="entry name" value="cas3_core"/>
    <property type="match status" value="1"/>
</dbReference>
<evidence type="ECO:0000256" key="3">
    <source>
        <dbReference type="ARBA" id="ARBA00022722"/>
    </source>
</evidence>
<dbReference type="GO" id="GO:0003676">
    <property type="term" value="F:nucleic acid binding"/>
    <property type="evidence" value="ECO:0007669"/>
    <property type="project" value="InterPro"/>
</dbReference>
<dbReference type="Gene3D" id="3.40.50.300">
    <property type="entry name" value="P-loop containing nucleotide triphosphate hydrolases"/>
    <property type="match status" value="2"/>
</dbReference>
<dbReference type="PROSITE" id="PS51194">
    <property type="entry name" value="HELICASE_CTER"/>
    <property type="match status" value="1"/>
</dbReference>
<dbReference type="Pfam" id="PF22590">
    <property type="entry name" value="Cas3-like_C_2"/>
    <property type="match status" value="1"/>
</dbReference>
<dbReference type="GO" id="GO:0051607">
    <property type="term" value="P:defense response to virus"/>
    <property type="evidence" value="ECO:0007669"/>
    <property type="project" value="UniProtKB-KW"/>
</dbReference>
<dbReference type="CDD" id="cd09641">
    <property type="entry name" value="Cas3''_I"/>
    <property type="match status" value="1"/>
</dbReference>
<dbReference type="InterPro" id="IPR027417">
    <property type="entry name" value="P-loop_NTPase"/>
</dbReference>
<dbReference type="GO" id="GO:0016787">
    <property type="term" value="F:hydrolase activity"/>
    <property type="evidence" value="ECO:0007669"/>
    <property type="project" value="UniProtKB-KW"/>
</dbReference>
<dbReference type="OrthoDB" id="9810236at2"/>
<keyword evidence="9" id="KW-0051">Antiviral defense</keyword>
<accession>C6LAQ9</accession>
<dbReference type="Proteomes" id="UP000005561">
    <property type="component" value="Unassembled WGS sequence"/>
</dbReference>
<dbReference type="SUPFAM" id="SSF109604">
    <property type="entry name" value="HD-domain/PDEase-like"/>
    <property type="match status" value="1"/>
</dbReference>
<feature type="domain" description="Helicase ATP-binding" evidence="10">
    <location>
        <begin position="225"/>
        <end position="406"/>
    </location>
</feature>
<dbReference type="GO" id="GO:0005524">
    <property type="term" value="F:ATP binding"/>
    <property type="evidence" value="ECO:0007669"/>
    <property type="project" value="UniProtKB-KW"/>
</dbReference>
<evidence type="ECO:0000256" key="4">
    <source>
        <dbReference type="ARBA" id="ARBA00022723"/>
    </source>
</evidence>
<evidence type="ECO:0000313" key="13">
    <source>
        <dbReference type="EMBL" id="EET62040.1"/>
    </source>
</evidence>
<dbReference type="SMART" id="SM00487">
    <property type="entry name" value="DEXDc"/>
    <property type="match status" value="1"/>
</dbReference>
<dbReference type="GO" id="GO:0004519">
    <property type="term" value="F:endonuclease activity"/>
    <property type="evidence" value="ECO:0007669"/>
    <property type="project" value="UniProtKB-KW"/>
</dbReference>
<dbReference type="PROSITE" id="PS51643">
    <property type="entry name" value="HD_CAS3"/>
    <property type="match status" value="1"/>
</dbReference>